<reference evidence="7 8" key="1">
    <citation type="journal article" date="2024" name="Nat. Commun.">
        <title>Phylogenomics reveals the evolutionary origins of lichenization in chlorophyte algae.</title>
        <authorList>
            <person name="Puginier C."/>
            <person name="Libourel C."/>
            <person name="Otte J."/>
            <person name="Skaloud P."/>
            <person name="Haon M."/>
            <person name="Grisel S."/>
            <person name="Petersen M."/>
            <person name="Berrin J.G."/>
            <person name="Delaux P.M."/>
            <person name="Dal Grande F."/>
            <person name="Keller J."/>
        </authorList>
    </citation>
    <scope>NUCLEOTIDE SEQUENCE [LARGE SCALE GENOMIC DNA]</scope>
    <source>
        <strain evidence="7 8">SAG 2145</strain>
    </source>
</reference>
<evidence type="ECO:0000256" key="4">
    <source>
        <dbReference type="ARBA" id="ARBA00022764"/>
    </source>
</evidence>
<evidence type="ECO:0000256" key="2">
    <source>
        <dbReference type="ARBA" id="ARBA00022448"/>
    </source>
</evidence>
<keyword evidence="8" id="KW-1185">Reference proteome</keyword>
<evidence type="ECO:0000256" key="3">
    <source>
        <dbReference type="ARBA" id="ARBA00022729"/>
    </source>
</evidence>
<feature type="compositionally biased region" description="Basic residues" evidence="5">
    <location>
        <begin position="19"/>
        <end position="38"/>
    </location>
</feature>
<proteinExistence type="predicted"/>
<dbReference type="CDD" id="cd01005">
    <property type="entry name" value="PBP2_CysP"/>
    <property type="match status" value="1"/>
</dbReference>
<evidence type="ECO:0008006" key="9">
    <source>
        <dbReference type="Google" id="ProtNLM"/>
    </source>
</evidence>
<dbReference type="GO" id="GO:1902358">
    <property type="term" value="P:sulfate transmembrane transport"/>
    <property type="evidence" value="ECO:0007669"/>
    <property type="project" value="InterPro"/>
</dbReference>
<dbReference type="SUPFAM" id="SSF53850">
    <property type="entry name" value="Periplasmic binding protein-like II"/>
    <property type="match status" value="1"/>
</dbReference>
<keyword evidence="6" id="KW-0472">Membrane</keyword>
<evidence type="ECO:0000313" key="7">
    <source>
        <dbReference type="EMBL" id="KAK9817587.1"/>
    </source>
</evidence>
<dbReference type="Gene3D" id="3.40.190.10">
    <property type="entry name" value="Periplasmic binding protein-like II"/>
    <property type="match status" value="2"/>
</dbReference>
<dbReference type="Pfam" id="PF13531">
    <property type="entry name" value="SBP_bac_11"/>
    <property type="match status" value="1"/>
</dbReference>
<keyword evidence="4" id="KW-0574">Periplasm</keyword>
<protein>
    <recommendedName>
        <fullName evidence="9">Sulfate ABC transporter substrate-binding protein</fullName>
    </recommendedName>
</protein>
<feature type="transmembrane region" description="Helical" evidence="6">
    <location>
        <begin position="41"/>
        <end position="58"/>
    </location>
</feature>
<evidence type="ECO:0000313" key="8">
    <source>
        <dbReference type="Proteomes" id="UP001438707"/>
    </source>
</evidence>
<keyword evidence="6" id="KW-0812">Transmembrane</keyword>
<dbReference type="GO" id="GO:0140104">
    <property type="term" value="F:molecular carrier activity"/>
    <property type="evidence" value="ECO:0007669"/>
    <property type="project" value="InterPro"/>
</dbReference>
<organism evidence="7 8">
    <name type="scientific">Apatococcus lobatus</name>
    <dbReference type="NCBI Taxonomy" id="904363"/>
    <lineage>
        <taxon>Eukaryota</taxon>
        <taxon>Viridiplantae</taxon>
        <taxon>Chlorophyta</taxon>
        <taxon>core chlorophytes</taxon>
        <taxon>Trebouxiophyceae</taxon>
        <taxon>Chlorellales</taxon>
        <taxon>Chlorellaceae</taxon>
        <taxon>Apatococcus</taxon>
    </lineage>
</organism>
<name>A0AAW1QAR3_9CHLO</name>
<comment type="subcellular location">
    <subcellularLocation>
        <location evidence="1">Periplasm</location>
    </subcellularLocation>
</comment>
<dbReference type="PANTHER" id="PTHR30368">
    <property type="entry name" value="SULFATE-BINDING PROTEIN"/>
    <property type="match status" value="1"/>
</dbReference>
<accession>A0AAW1QAR3</accession>
<feature type="region of interest" description="Disordered" evidence="5">
    <location>
        <begin position="62"/>
        <end position="90"/>
    </location>
</feature>
<keyword evidence="3" id="KW-0732">Signal</keyword>
<gene>
    <name evidence="7" type="ORF">WJX74_005584</name>
</gene>
<dbReference type="Proteomes" id="UP001438707">
    <property type="component" value="Unassembled WGS sequence"/>
</dbReference>
<sequence length="429" mass="46908">MGLGLSTLASSPPSEPPLKGRKKRPSQKKIRRQKARQRRRIIAGIGFAGFAVWLQMSARSTGGGGGNGGGHGHGSSGGGGGGGGEGSSSAIMGDLAKQQEDTGKRKKKKTTVSLTLVSFAVTRQAYQRITERFAREYEEATGQPVRFRLSFGSSGTQARAVCDGLPADIVALALPLDVMRIEDSGLINPGWRQRVPNNGVVAESVVSIVYRKGNPKQIRGWDDLTRSDVDVITANPKTAGVARWNFLALWGHRASQGDAAAQDYVTGVFDRVQIQPRDAREASDVFYKQGQGDALLNYENEVIFTNKTYGENRLPYVSPDNNVQVEMPVALVDKNLVRQSAATRAVADAFLQYLWEPASQQDFADCGFRPVNKEVMSKMSFPKVKNVWSVDGKLGGWEKLQQRFFDDKGILDQIQTYIGSKRLAERRAK</sequence>
<dbReference type="PANTHER" id="PTHR30368:SF2">
    <property type="entry name" value="SULFATE-BINDING PROTEIN"/>
    <property type="match status" value="1"/>
</dbReference>
<feature type="region of interest" description="Disordered" evidence="5">
    <location>
        <begin position="1"/>
        <end position="38"/>
    </location>
</feature>
<comment type="caution">
    <text evidence="7">The sequence shown here is derived from an EMBL/GenBank/DDBJ whole genome shotgun (WGS) entry which is preliminary data.</text>
</comment>
<keyword evidence="6" id="KW-1133">Transmembrane helix</keyword>
<dbReference type="AlphaFoldDB" id="A0AAW1QAR3"/>
<feature type="compositionally biased region" description="Gly residues" evidence="5">
    <location>
        <begin position="62"/>
        <end position="86"/>
    </location>
</feature>
<evidence type="ECO:0000256" key="6">
    <source>
        <dbReference type="SAM" id="Phobius"/>
    </source>
</evidence>
<evidence type="ECO:0000256" key="5">
    <source>
        <dbReference type="SAM" id="MobiDB-lite"/>
    </source>
</evidence>
<evidence type="ECO:0000256" key="1">
    <source>
        <dbReference type="ARBA" id="ARBA00004418"/>
    </source>
</evidence>
<dbReference type="NCBIfam" id="TIGR00971">
    <property type="entry name" value="3a0106s03"/>
    <property type="match status" value="1"/>
</dbReference>
<dbReference type="EMBL" id="JALJOS010000064">
    <property type="protein sequence ID" value="KAK9817587.1"/>
    <property type="molecule type" value="Genomic_DNA"/>
</dbReference>
<keyword evidence="2" id="KW-0813">Transport</keyword>
<dbReference type="InterPro" id="IPR005669">
    <property type="entry name" value="Thiosulph/SO4-bd"/>
</dbReference>